<evidence type="ECO:0000313" key="1">
    <source>
        <dbReference type="EMBL" id="MBB4640616.1"/>
    </source>
</evidence>
<comment type="caution">
    <text evidence="1">The sequence shown here is derived from an EMBL/GenBank/DDBJ whole genome shotgun (WGS) entry which is preliminary data.</text>
</comment>
<protein>
    <submittedName>
        <fullName evidence="1">Uncharacterized protein</fullName>
    </submittedName>
</protein>
<accession>A0A840HSY2</accession>
<dbReference type="RefSeq" id="WP_184474467.1">
    <property type="nucleotide sequence ID" value="NZ_JACHOV010000003.1"/>
</dbReference>
<sequence>MQAPSIPSRAVVFLFNHDAAHQVPHTAGILRALVIGRPQLPIVCAFGTEAIAQSVRAIVGAEAASNIIWFDLALPRIGPIMRMVNRIAPSERLARLQHHSAALKNASLIISPERTCLYLKRKWKGEGPKIIFVPHGAGDRSVTYHREMAEFDAMLVSGQKVADEMIRHGLADPESIAIIGYPKFDSIDTSARRNFFDNERPTFVYNPHFDPHLSSWYRHGHSIINWFAFGPGRDFNLIFAPHIMLFRKQFHISLEYKVAKRRPDLNPQWNDMSNIHIDVDSFRLYDMSYTLNSDAYIGDVSSQIYEFIYRPRPAFFIDTHNRKDHLEPAYLSWRAGDVVHSPAELFTYLPMFRERGTYYRQRQKEIFDYTMSSAPETSSERGARAILSWIEKGWFDDDNQSAPIYNLSS</sequence>
<reference evidence="1 2" key="1">
    <citation type="submission" date="2020-08" db="EMBL/GenBank/DDBJ databases">
        <title>Genomic Encyclopedia of Type Strains, Phase IV (KMG-IV): sequencing the most valuable type-strain genomes for metagenomic binning, comparative biology and taxonomic classification.</title>
        <authorList>
            <person name="Goeker M."/>
        </authorList>
    </citation>
    <scope>NUCLEOTIDE SEQUENCE [LARGE SCALE GENOMIC DNA]</scope>
    <source>
        <strain evidence="1 2">DSM 7465</strain>
    </source>
</reference>
<dbReference type="EMBL" id="JACHOV010000003">
    <property type="protein sequence ID" value="MBB4640616.1"/>
    <property type="molecule type" value="Genomic_DNA"/>
</dbReference>
<gene>
    <name evidence="1" type="ORF">HNQ99_000909</name>
</gene>
<organism evidence="1 2">
    <name type="scientific">Rhizorhapis suberifaciens</name>
    <name type="common">corky root of lettuce</name>
    <dbReference type="NCBI Taxonomy" id="13656"/>
    <lineage>
        <taxon>Bacteria</taxon>
        <taxon>Pseudomonadati</taxon>
        <taxon>Pseudomonadota</taxon>
        <taxon>Alphaproteobacteria</taxon>
        <taxon>Sphingomonadales</taxon>
        <taxon>Sphingomonadaceae</taxon>
        <taxon>Rhizorhapis</taxon>
    </lineage>
</organism>
<dbReference type="InterPro" id="IPR043148">
    <property type="entry name" value="TagF_C"/>
</dbReference>
<name>A0A840HSY2_9SPHN</name>
<evidence type="ECO:0000313" key="2">
    <source>
        <dbReference type="Proteomes" id="UP000575068"/>
    </source>
</evidence>
<keyword evidence="2" id="KW-1185">Reference proteome</keyword>
<dbReference type="Gene3D" id="3.40.50.12580">
    <property type="match status" value="1"/>
</dbReference>
<dbReference type="Proteomes" id="UP000575068">
    <property type="component" value="Unassembled WGS sequence"/>
</dbReference>
<dbReference type="AlphaFoldDB" id="A0A840HSY2"/>
<proteinExistence type="predicted"/>